<accession>A0ACD5TYP0</accession>
<proteinExistence type="predicted"/>
<sequence length="471" mass="52928">MEKAWRFFLSVIIFLFIWIMTSSRCKSAHATDTLIPDQVLSGNHTLLSKNGAFELGFNCESPPCSEFTFGIWYVNSSTCRPLLVWYFPWTESWYSDSSISPYLTSDPWTSFFSLSYGNLQLTDHSTSTIIWSSATRMKDTSTSAVAVLLDNGNLVLRDQVNTSLLFWQSFANLLGGTLLPGGWLGLDAEMLFSAKYNHSDGCCVSSYLVRNTNQPKGFTIFHSTDCVYGTDLYYSGTFPSWMDFLEDGDSLFLSNSSDLYVRLDSDGTLSVAKLGDCGTLLWSAPVSWQKHSDYSMQEKSHSRLVLTTTTIGVLIVLMLIGLFLFWIRRKSVERPLNCNSTVIVFSEAHIKKATKSFSQKLGEGGFGCVFKGALPGFPLVAVKKLKCTTQAEKQFRAEVQTIGIIRHVNLVRLFGFCAQGRTRLLVYEYMENGSLNSHLFQKTAKLTWDIRYHIALGTARGLAYLHEECKE</sequence>
<name>A0ACD5TYP0_AVESA</name>
<reference evidence="1" key="2">
    <citation type="submission" date="2025-09" db="UniProtKB">
        <authorList>
            <consortium name="EnsemblPlants"/>
        </authorList>
    </citation>
    <scope>IDENTIFICATION</scope>
</reference>
<evidence type="ECO:0000313" key="2">
    <source>
        <dbReference type="Proteomes" id="UP001732700"/>
    </source>
</evidence>
<dbReference type="EnsemblPlants" id="AVESA.00010b.r2.1DG0150570.1">
    <property type="protein sequence ID" value="AVESA.00010b.r2.1DG0150570.1.CDS.1"/>
    <property type="gene ID" value="AVESA.00010b.r2.1DG0150570"/>
</dbReference>
<protein>
    <submittedName>
        <fullName evidence="1">Uncharacterized protein</fullName>
    </submittedName>
</protein>
<keyword evidence="2" id="KW-1185">Reference proteome</keyword>
<organism evidence="1 2">
    <name type="scientific">Avena sativa</name>
    <name type="common">Oat</name>
    <dbReference type="NCBI Taxonomy" id="4498"/>
    <lineage>
        <taxon>Eukaryota</taxon>
        <taxon>Viridiplantae</taxon>
        <taxon>Streptophyta</taxon>
        <taxon>Embryophyta</taxon>
        <taxon>Tracheophyta</taxon>
        <taxon>Spermatophyta</taxon>
        <taxon>Magnoliopsida</taxon>
        <taxon>Liliopsida</taxon>
        <taxon>Poales</taxon>
        <taxon>Poaceae</taxon>
        <taxon>BOP clade</taxon>
        <taxon>Pooideae</taxon>
        <taxon>Poodae</taxon>
        <taxon>Poeae</taxon>
        <taxon>Poeae Chloroplast Group 1 (Aveneae type)</taxon>
        <taxon>Aveninae</taxon>
        <taxon>Avena</taxon>
    </lineage>
</organism>
<dbReference type="Proteomes" id="UP001732700">
    <property type="component" value="Chromosome 1D"/>
</dbReference>
<evidence type="ECO:0000313" key="1">
    <source>
        <dbReference type="EnsemblPlants" id="AVESA.00010b.r2.1DG0150570.1.CDS.1"/>
    </source>
</evidence>
<reference evidence="1" key="1">
    <citation type="submission" date="2021-05" db="EMBL/GenBank/DDBJ databases">
        <authorList>
            <person name="Scholz U."/>
            <person name="Mascher M."/>
            <person name="Fiebig A."/>
        </authorList>
    </citation>
    <scope>NUCLEOTIDE SEQUENCE [LARGE SCALE GENOMIC DNA]</scope>
</reference>